<comment type="catalytic activity">
    <reaction evidence="6">
        <text>a 4-O-methyl-alpha-D-glucuronosyl ester derivative + H2O = 4-O-methyl-alpha-D-glucuronate derivative + an alcohol + H(+)</text>
        <dbReference type="Rhea" id="RHEA:67452"/>
        <dbReference type="ChEBI" id="CHEBI:15377"/>
        <dbReference type="ChEBI" id="CHEBI:15378"/>
        <dbReference type="ChEBI" id="CHEBI:30879"/>
        <dbReference type="ChEBI" id="CHEBI:171667"/>
        <dbReference type="ChEBI" id="CHEBI:171668"/>
        <dbReference type="EC" id="3.1.1.117"/>
    </reaction>
    <physiologicalReaction direction="left-to-right" evidence="6">
        <dbReference type="Rhea" id="RHEA:67453"/>
    </physiologicalReaction>
</comment>
<comment type="similarity">
    <text evidence="1">Belongs to the carbohydrate esterase 15 (CE15) family.</text>
</comment>
<keyword evidence="2" id="KW-0719">Serine esterase</keyword>
<dbReference type="GO" id="GO:0052689">
    <property type="term" value="F:carboxylic ester hydrolase activity"/>
    <property type="evidence" value="ECO:0007669"/>
    <property type="project" value="UniProtKB-KW"/>
</dbReference>
<dbReference type="InterPro" id="IPR054579">
    <property type="entry name" value="GCE-like_dom"/>
</dbReference>
<evidence type="ECO:0000259" key="9">
    <source>
        <dbReference type="Pfam" id="PF22244"/>
    </source>
</evidence>
<dbReference type="Gene3D" id="3.40.50.1820">
    <property type="entry name" value="alpha/beta hydrolase"/>
    <property type="match status" value="1"/>
</dbReference>
<evidence type="ECO:0000256" key="8">
    <source>
        <dbReference type="SAM" id="SignalP"/>
    </source>
</evidence>
<sequence length="182" mass="19249">MRYLSTLLLAVHVVASLYPHLNERHAAASCGLPSSYAPSTTDAKLPDPFTFLNGTKITSKSQWPCRQQEISALMQKYELGDLPPKPQRVAASFSGGALKVTITDGGKSITVSAKITVPSSGKAPYPAIIVIGGSSLPIPAGVATISFENDKMAAQSNSASHGTGLFFDLYGKTVTGHYHETR</sequence>
<protein>
    <recommendedName>
        <fullName evidence="7">(4-O-methyl)-D-glucuronate--lignin esterase</fullName>
        <ecNumber evidence="7">3.1.1.117</ecNumber>
    </recommendedName>
</protein>
<keyword evidence="3 8" id="KW-0732">Signal</keyword>
<evidence type="ECO:0000256" key="1">
    <source>
        <dbReference type="ARBA" id="ARBA00010092"/>
    </source>
</evidence>
<comment type="caution">
    <text evidence="10">The sequence shown here is derived from an EMBL/GenBank/DDBJ whole genome shotgun (WGS) entry which is preliminary data.</text>
</comment>
<evidence type="ECO:0000256" key="2">
    <source>
        <dbReference type="ARBA" id="ARBA00022487"/>
    </source>
</evidence>
<evidence type="ECO:0000256" key="3">
    <source>
        <dbReference type="ARBA" id="ARBA00022729"/>
    </source>
</evidence>
<dbReference type="AlphaFoldDB" id="A0A1E1KIM2"/>
<dbReference type="Proteomes" id="UP000178129">
    <property type="component" value="Unassembled WGS sequence"/>
</dbReference>
<evidence type="ECO:0000313" key="10">
    <source>
        <dbReference type="EMBL" id="CZS97897.1"/>
    </source>
</evidence>
<evidence type="ECO:0000256" key="4">
    <source>
        <dbReference type="ARBA" id="ARBA00022801"/>
    </source>
</evidence>
<organism evidence="10 11">
    <name type="scientific">Rhynchosporium graminicola</name>
    <dbReference type="NCBI Taxonomy" id="2792576"/>
    <lineage>
        <taxon>Eukaryota</taxon>
        <taxon>Fungi</taxon>
        <taxon>Dikarya</taxon>
        <taxon>Ascomycota</taxon>
        <taxon>Pezizomycotina</taxon>
        <taxon>Leotiomycetes</taxon>
        <taxon>Helotiales</taxon>
        <taxon>Ploettnerulaceae</taxon>
        <taxon>Rhynchosporium</taxon>
    </lineage>
</organism>
<evidence type="ECO:0000256" key="7">
    <source>
        <dbReference type="ARBA" id="ARBA00026105"/>
    </source>
</evidence>
<evidence type="ECO:0000313" key="11">
    <source>
        <dbReference type="Proteomes" id="UP000178129"/>
    </source>
</evidence>
<dbReference type="EC" id="3.1.1.117" evidence="7"/>
<dbReference type="InParanoid" id="A0A1E1KIM2"/>
<feature type="domain" description="4-O-methyl-glucuronoyl methylesterase-like" evidence="9">
    <location>
        <begin position="100"/>
        <end position="174"/>
    </location>
</feature>
<dbReference type="EMBL" id="FJUW01000013">
    <property type="protein sequence ID" value="CZS97897.1"/>
    <property type="molecule type" value="Genomic_DNA"/>
</dbReference>
<evidence type="ECO:0000256" key="5">
    <source>
        <dbReference type="ARBA" id="ARBA00023185"/>
    </source>
</evidence>
<name>A0A1E1KIM2_9HELO</name>
<keyword evidence="11" id="KW-1185">Reference proteome</keyword>
<proteinExistence type="inferred from homology"/>
<dbReference type="Pfam" id="PF22244">
    <property type="entry name" value="GCE_fung"/>
    <property type="match status" value="1"/>
</dbReference>
<keyword evidence="5" id="KW-0439">Lignin degradation</keyword>
<keyword evidence="4" id="KW-0378">Hydrolase</keyword>
<dbReference type="STRING" id="914237.A0A1E1KIM2"/>
<reference evidence="11" key="1">
    <citation type="submission" date="2016-03" db="EMBL/GenBank/DDBJ databases">
        <authorList>
            <person name="Ploux O."/>
        </authorList>
    </citation>
    <scope>NUCLEOTIDE SEQUENCE [LARGE SCALE GENOMIC DNA]</scope>
    <source>
        <strain evidence="11">UK7</strain>
    </source>
</reference>
<dbReference type="InterPro" id="IPR029058">
    <property type="entry name" value="AB_hydrolase_fold"/>
</dbReference>
<dbReference type="GO" id="GO:0046274">
    <property type="term" value="P:lignin catabolic process"/>
    <property type="evidence" value="ECO:0007669"/>
    <property type="project" value="UniProtKB-KW"/>
</dbReference>
<gene>
    <name evidence="10" type="ORF">RCO7_11524</name>
</gene>
<accession>A0A1E1KIM2</accession>
<evidence type="ECO:0000256" key="6">
    <source>
        <dbReference type="ARBA" id="ARBA00024511"/>
    </source>
</evidence>
<feature type="chain" id="PRO_5009446159" description="(4-O-methyl)-D-glucuronate--lignin esterase" evidence="8">
    <location>
        <begin position="17"/>
        <end position="182"/>
    </location>
</feature>
<feature type="signal peptide" evidence="8">
    <location>
        <begin position="1"/>
        <end position="16"/>
    </location>
</feature>